<keyword evidence="2" id="KW-0004">4Fe-4S</keyword>
<evidence type="ECO:0000313" key="8">
    <source>
        <dbReference type="EMBL" id="HFK20609.1"/>
    </source>
</evidence>
<dbReference type="InterPro" id="IPR004017">
    <property type="entry name" value="Cys_rich_dom"/>
</dbReference>
<evidence type="ECO:0000256" key="6">
    <source>
        <dbReference type="ARBA" id="ARBA00023014"/>
    </source>
</evidence>
<dbReference type="Pfam" id="PF13183">
    <property type="entry name" value="Fer4_8"/>
    <property type="match status" value="1"/>
</dbReference>
<dbReference type="GO" id="GO:0016491">
    <property type="term" value="F:oxidoreductase activity"/>
    <property type="evidence" value="ECO:0007669"/>
    <property type="project" value="UniProtKB-KW"/>
</dbReference>
<dbReference type="PROSITE" id="PS00198">
    <property type="entry name" value="4FE4S_FER_1"/>
    <property type="match status" value="2"/>
</dbReference>
<evidence type="ECO:0000256" key="1">
    <source>
        <dbReference type="ARBA" id="ARBA00007097"/>
    </source>
</evidence>
<dbReference type="InterPro" id="IPR009051">
    <property type="entry name" value="Helical_ferredxn"/>
</dbReference>
<dbReference type="GO" id="GO:0005886">
    <property type="term" value="C:plasma membrane"/>
    <property type="evidence" value="ECO:0007669"/>
    <property type="project" value="TreeGrafter"/>
</dbReference>
<keyword evidence="6" id="KW-0411">Iron-sulfur</keyword>
<protein>
    <submittedName>
        <fullName evidence="8">(Fe-S)-binding protein</fullName>
    </submittedName>
</protein>
<accession>A0A7C3EWP9</accession>
<dbReference type="AlphaFoldDB" id="A0A7C3EWP9"/>
<dbReference type="Pfam" id="PF02754">
    <property type="entry name" value="CCG"/>
    <property type="match status" value="2"/>
</dbReference>
<evidence type="ECO:0000256" key="5">
    <source>
        <dbReference type="ARBA" id="ARBA00023004"/>
    </source>
</evidence>
<sequence length="369" mass="41131">MKISCQELAESCTLCGVCAEVCPFFKATGNIKYGAMEKVDAARRLFKGERLGDEDLKTLMLCTRCDQCHASCPINIPISEIVQGARAELRRLKMVPEKYNTIADSIINKGSPMGTPPEKRRDVLPEGFSPPEKAKCLYVAGCWAGIKLQDAARASIELLRKAGVDFTFLAEKEWCCGLFLIDTGMMNEVKALAEKNTLLFEATGAEKVITECPSCYDVFKEVYPKLFRAPKYEVVHMSAFLKELIAEGRLKVNRRERRIIYKEPCPLVRRYGITEEPRDILKRIGTLLEYDENRTETLCCGAPAGVKPLYPDIANVLARMLLDEAEAKKADLIGVNCAFCEYHMAGACADQAKAARIKTMSQLVLDSLD</sequence>
<dbReference type="InterPro" id="IPR017896">
    <property type="entry name" value="4Fe4S_Fe-S-bd"/>
</dbReference>
<dbReference type="InterPro" id="IPR051460">
    <property type="entry name" value="HdrC_iron-sulfur_subunit"/>
</dbReference>
<gene>
    <name evidence="8" type="ORF">ENS19_04920</name>
</gene>
<organism evidence="8">
    <name type="scientific">Candidatus Methanomethylicus mesodigestus</name>
    <dbReference type="NCBI Taxonomy" id="1867258"/>
    <lineage>
        <taxon>Archaea</taxon>
        <taxon>Thermoproteota</taxon>
        <taxon>Methanosuratincolia</taxon>
        <taxon>Candidatus Methanomethylicales</taxon>
        <taxon>Candidatus Methanomethylicaceae</taxon>
        <taxon>Candidatus Methanomethylicus</taxon>
    </lineage>
</organism>
<dbReference type="EMBL" id="DSTX01000007">
    <property type="protein sequence ID" value="HFK20609.1"/>
    <property type="molecule type" value="Genomic_DNA"/>
</dbReference>
<dbReference type="PROSITE" id="PS51379">
    <property type="entry name" value="4FE4S_FER_2"/>
    <property type="match status" value="1"/>
</dbReference>
<evidence type="ECO:0000256" key="2">
    <source>
        <dbReference type="ARBA" id="ARBA00022485"/>
    </source>
</evidence>
<comment type="caution">
    <text evidence="8">The sequence shown here is derived from an EMBL/GenBank/DDBJ whole genome shotgun (WGS) entry which is preliminary data.</text>
</comment>
<reference evidence="8" key="1">
    <citation type="journal article" date="2020" name="mSystems">
        <title>Genome- and Community-Level Interaction Insights into Carbon Utilization and Element Cycling Functions of Hydrothermarchaeota in Hydrothermal Sediment.</title>
        <authorList>
            <person name="Zhou Z."/>
            <person name="Liu Y."/>
            <person name="Xu W."/>
            <person name="Pan J."/>
            <person name="Luo Z.H."/>
            <person name="Li M."/>
        </authorList>
    </citation>
    <scope>NUCLEOTIDE SEQUENCE [LARGE SCALE GENOMIC DNA]</scope>
    <source>
        <strain evidence="8">SpSt-468</strain>
    </source>
</reference>
<keyword evidence="3" id="KW-0479">Metal-binding</keyword>
<dbReference type="GO" id="GO:0051539">
    <property type="term" value="F:4 iron, 4 sulfur cluster binding"/>
    <property type="evidence" value="ECO:0007669"/>
    <property type="project" value="UniProtKB-KW"/>
</dbReference>
<dbReference type="PANTHER" id="PTHR43255">
    <property type="entry name" value="IRON-SULFUR-BINDING OXIDOREDUCTASE FADF-RELATED-RELATED"/>
    <property type="match status" value="1"/>
</dbReference>
<evidence type="ECO:0000259" key="7">
    <source>
        <dbReference type="PROSITE" id="PS51379"/>
    </source>
</evidence>
<dbReference type="PANTHER" id="PTHR43255:SF1">
    <property type="entry name" value="IRON-SULFUR-BINDING OXIDOREDUCTASE FADF-RELATED"/>
    <property type="match status" value="1"/>
</dbReference>
<comment type="similarity">
    <text evidence="1">Belongs to the HdrC family.</text>
</comment>
<evidence type="ECO:0000256" key="4">
    <source>
        <dbReference type="ARBA" id="ARBA00023002"/>
    </source>
</evidence>
<name>A0A7C3EWP9_9CREN</name>
<keyword evidence="4" id="KW-0560">Oxidoreductase</keyword>
<proteinExistence type="inferred from homology"/>
<keyword evidence="5" id="KW-0408">Iron</keyword>
<dbReference type="SUPFAM" id="SSF46548">
    <property type="entry name" value="alpha-helical ferredoxin"/>
    <property type="match status" value="1"/>
</dbReference>
<dbReference type="Gene3D" id="1.10.1060.10">
    <property type="entry name" value="Alpha-helical ferredoxin"/>
    <property type="match status" value="1"/>
</dbReference>
<dbReference type="InterPro" id="IPR017900">
    <property type="entry name" value="4Fe4S_Fe_S_CS"/>
</dbReference>
<dbReference type="GO" id="GO:0046872">
    <property type="term" value="F:metal ion binding"/>
    <property type="evidence" value="ECO:0007669"/>
    <property type="project" value="UniProtKB-KW"/>
</dbReference>
<feature type="domain" description="4Fe-4S ferredoxin-type" evidence="7">
    <location>
        <begin position="1"/>
        <end position="34"/>
    </location>
</feature>
<evidence type="ECO:0000256" key="3">
    <source>
        <dbReference type="ARBA" id="ARBA00022723"/>
    </source>
</evidence>